<dbReference type="PANTHER" id="PTHR31947">
    <property type="entry name" value="DNA/RNA-BINDING PROTEIN ALBA 3"/>
    <property type="match status" value="1"/>
</dbReference>
<reference evidence="1 2" key="1">
    <citation type="submission" date="2020-02" db="EMBL/GenBank/DDBJ databases">
        <authorList>
            <person name="Ma Q."/>
            <person name="Huang Y."/>
            <person name="Song X."/>
            <person name="Pei D."/>
        </authorList>
    </citation>
    <scope>NUCLEOTIDE SEQUENCE [LARGE SCALE GENOMIC DNA]</scope>
    <source>
        <strain evidence="1">Sxm20200214</strain>
        <tissue evidence="1">Leaf</tissue>
    </source>
</reference>
<comment type="caution">
    <text evidence="1">The sequence shown here is derived from an EMBL/GenBank/DDBJ whole genome shotgun (WGS) entry which is preliminary data.</text>
</comment>
<dbReference type="GO" id="GO:0005634">
    <property type="term" value="C:nucleus"/>
    <property type="evidence" value="ECO:0007669"/>
    <property type="project" value="TreeGrafter"/>
</dbReference>
<dbReference type="SUPFAM" id="SSF82704">
    <property type="entry name" value="AlbA-like"/>
    <property type="match status" value="1"/>
</dbReference>
<dbReference type="AlphaFoldDB" id="A0A8X7UGF7"/>
<name>A0A8X7UGF7_BRACI</name>
<organism evidence="1 2">
    <name type="scientific">Brassica carinata</name>
    <name type="common">Ethiopian mustard</name>
    <name type="synonym">Abyssinian cabbage</name>
    <dbReference type="NCBI Taxonomy" id="52824"/>
    <lineage>
        <taxon>Eukaryota</taxon>
        <taxon>Viridiplantae</taxon>
        <taxon>Streptophyta</taxon>
        <taxon>Embryophyta</taxon>
        <taxon>Tracheophyta</taxon>
        <taxon>Spermatophyta</taxon>
        <taxon>Magnoliopsida</taxon>
        <taxon>eudicotyledons</taxon>
        <taxon>Gunneridae</taxon>
        <taxon>Pentapetalae</taxon>
        <taxon>rosids</taxon>
        <taxon>malvids</taxon>
        <taxon>Brassicales</taxon>
        <taxon>Brassicaceae</taxon>
        <taxon>Brassiceae</taxon>
        <taxon>Brassica</taxon>
    </lineage>
</organism>
<dbReference type="Gene3D" id="3.30.110.20">
    <property type="entry name" value="Alba-like domain"/>
    <property type="match status" value="1"/>
</dbReference>
<dbReference type="OrthoDB" id="10429634at2759"/>
<proteinExistence type="predicted"/>
<dbReference type="GO" id="GO:0003723">
    <property type="term" value="F:RNA binding"/>
    <property type="evidence" value="ECO:0007669"/>
    <property type="project" value="TreeGrafter"/>
</dbReference>
<evidence type="ECO:0000313" key="1">
    <source>
        <dbReference type="EMBL" id="KAG2275136.1"/>
    </source>
</evidence>
<dbReference type="PANTHER" id="PTHR31947:SF19">
    <property type="entry name" value="ALBA DNA_RNA-BINDING PROTEIN"/>
    <property type="match status" value="1"/>
</dbReference>
<dbReference type="Proteomes" id="UP000886595">
    <property type="component" value="Unassembled WGS sequence"/>
</dbReference>
<accession>A0A8X7UGF7</accession>
<evidence type="ECO:0000313" key="2">
    <source>
        <dbReference type="Proteomes" id="UP000886595"/>
    </source>
</evidence>
<keyword evidence="2" id="KW-1185">Reference proteome</keyword>
<dbReference type="InterPro" id="IPR036882">
    <property type="entry name" value="Alba-like_dom_sf"/>
</dbReference>
<sequence length="238" mass="26304">MKLGSSSSLLFVWRRCGDDCVSSHNLNGRFNGSMIHHPRSTFNEVSSCKAVEIQVLKGLHPSSRNHPSSTKTIRHLLPIQWPQPQNEEICLAMEEAKFEEKKKMAMEIATPAPAPITSPEINIILSPAKTKTHKKNMIQVSNTKKPLFFDVNLAKHGLVSLSSLCILLFNCFNLHTAIMMVVTISEILKNTGLTTDKKVLTSTVGMKDEAKGKMIEIVLGKSDKFDSLVPPVTNGKTP</sequence>
<protein>
    <submittedName>
        <fullName evidence="1">Uncharacterized protein</fullName>
    </submittedName>
</protein>
<dbReference type="EMBL" id="JAAMPC010000012">
    <property type="protein sequence ID" value="KAG2275136.1"/>
    <property type="molecule type" value="Genomic_DNA"/>
</dbReference>
<dbReference type="InterPro" id="IPR014560">
    <property type="entry name" value="UCP030333_Alba"/>
</dbReference>
<gene>
    <name evidence="1" type="ORF">Bca52824_057691</name>
</gene>